<evidence type="ECO:0000313" key="13">
    <source>
        <dbReference type="Proteomes" id="UP001629113"/>
    </source>
</evidence>
<dbReference type="SUPFAM" id="SSF90123">
    <property type="entry name" value="ABC transporter transmembrane region"/>
    <property type="match status" value="2"/>
</dbReference>
<sequence length="1246" mass="136050">MEKTNDATSSSHGSVHDDEPSGNKRGPPNPFIRIFHYADSLDMALNVVALISSIGAGVTLPLMTIVFGNSVGDFNTFSSASPDADSFRRQSLRNVLLFVYLFIAKLILTYISGISISISALRTTRTIRRAFLDSILRKAIWQYDEKDGPSVAILVTTNGERINKGISEKLAYVIQNFATFFAAFVVALAIQWKLALITMSCIPAIFLIIGICVPFDAVIESRIMRIYSKGGTIAQEAISTIRTVHAFWAQSKLITKYDQLLQEAHNEARSKTIIYALAFWQGYRMFASGEIASVGTVFTVAFCVLIAASTSSAIGPQFTTFANASASASELFEIMDKPSLLDPLSRVGQLPMVCSGKINFRDVTFAYPSRPSVKVLNSLNLSVPAGKTTALVGASGCGKSTLVGLIERWYETSSGSIELDGISITECNTQWLRSQIGLVQQEPVLFQGTIFQNIANGFSEGQKDLGKEEQIELVQAASKTCNAHEFIIAFPQGYFTEVGEAAGLLSGGQRQRIAIARSIVSDPRILLLDEATSALDPKAEVIVQQALDRASAQRTTLVIAHKLATIKNADNIAVISHGQVVEQGTHNELVMLNGHYARLVAAQDIGGTYENDAASTGSDLTLSKTAESRQATLKKYPTSGALEEQLSPVTQKNGVSLNYSLFRCIGIMLLEQKSLYIYFLAAGIACLIAGVTYPGQALVFARIFRVFTLEKNEGQSEANFLALMFFVIALGNLLAYFTIGVVCNIIGQELTHKYRKEMFTNILRQDMEFFDLPGNSSGALTSKLSTLPTQLQEIISANLLLIFIIFVNLTSSCILALAYGWKLALVVIFGGLPPLFIAGSIRLRLEMISDAKTSDLFSESANIASEAVLAIKTVSSLTLESSVLERYSCLLRDIVQRSIGTLLWALAWNALSQSLDFLIMALGFWYGSKLLVEGEYTVTQFYIIFIGVLFAGQAAAQFFTFSLTISQARGAANYILGLRAQKPSMQENFSNHDVKPSAEKGEICLSSMSFQYPGAKAQVIRNICMSIKLGQFIAFVGPSGCGKSTMISLLERFYDPTSGEIQFGGQVIDRFSPRLYRENFSLVQQEPTLYSGSIFENVSLGLEEIATNEQVLDACRQANALEFIDSLPEGLQTACGNRGLQFSGGQKQRIAIARALIRKPRVLLLDEATSALDTQSERIVQEALDKAKKGRTTIAVAHRLSTIKHADVIFVFGEGRVVEQGNHSELYAKKGVYYEMCLAQSLDKEV</sequence>
<dbReference type="SUPFAM" id="SSF52540">
    <property type="entry name" value="P-loop containing nucleoside triphosphate hydrolases"/>
    <property type="match status" value="2"/>
</dbReference>
<comment type="subcellular location">
    <subcellularLocation>
        <location evidence="1">Membrane</location>
        <topology evidence="1">Multi-pass membrane protein</topology>
    </subcellularLocation>
</comment>
<dbReference type="SMART" id="SM00382">
    <property type="entry name" value="AAA"/>
    <property type="match status" value="2"/>
</dbReference>
<evidence type="ECO:0000256" key="3">
    <source>
        <dbReference type="ARBA" id="ARBA00022692"/>
    </source>
</evidence>
<dbReference type="PROSITE" id="PS00211">
    <property type="entry name" value="ABC_TRANSPORTER_1"/>
    <property type="match status" value="2"/>
</dbReference>
<evidence type="ECO:0000256" key="6">
    <source>
        <dbReference type="ARBA" id="ARBA00022989"/>
    </source>
</evidence>
<evidence type="ECO:0000256" key="7">
    <source>
        <dbReference type="ARBA" id="ARBA00023136"/>
    </source>
</evidence>
<dbReference type="InterPro" id="IPR003439">
    <property type="entry name" value="ABC_transporter-like_ATP-bd"/>
</dbReference>
<evidence type="ECO:0000256" key="5">
    <source>
        <dbReference type="ARBA" id="ARBA00022840"/>
    </source>
</evidence>
<dbReference type="InterPro" id="IPR003593">
    <property type="entry name" value="AAA+_ATPase"/>
</dbReference>
<protein>
    <submittedName>
        <fullName evidence="12">Leptomycin B resistance protein pmd1-like protein 7</fullName>
    </submittedName>
</protein>
<keyword evidence="5" id="KW-0067">ATP-binding</keyword>
<feature type="domain" description="ABC transporter" evidence="10">
    <location>
        <begin position="358"/>
        <end position="602"/>
    </location>
</feature>
<dbReference type="EMBL" id="JBFCZG010000009">
    <property type="protein sequence ID" value="KAL3418132.1"/>
    <property type="molecule type" value="Genomic_DNA"/>
</dbReference>
<dbReference type="Pfam" id="PF00005">
    <property type="entry name" value="ABC_tran"/>
    <property type="match status" value="2"/>
</dbReference>
<dbReference type="Proteomes" id="UP001629113">
    <property type="component" value="Unassembled WGS sequence"/>
</dbReference>
<name>A0ABR4P4M0_9HELO</name>
<evidence type="ECO:0000256" key="1">
    <source>
        <dbReference type="ARBA" id="ARBA00004141"/>
    </source>
</evidence>
<dbReference type="InterPro" id="IPR036640">
    <property type="entry name" value="ABC1_TM_sf"/>
</dbReference>
<dbReference type="PROSITE" id="PS50893">
    <property type="entry name" value="ABC_TRANSPORTER_2"/>
    <property type="match status" value="2"/>
</dbReference>
<reference evidence="12 13" key="1">
    <citation type="submission" date="2024-06" db="EMBL/GenBank/DDBJ databases">
        <title>Complete genome of Phlyctema vagabunda strain 19-DSS-EL-015.</title>
        <authorList>
            <person name="Fiorenzani C."/>
        </authorList>
    </citation>
    <scope>NUCLEOTIDE SEQUENCE [LARGE SCALE GENOMIC DNA]</scope>
    <source>
        <strain evidence="12 13">19-DSS-EL-015</strain>
    </source>
</reference>
<comment type="caution">
    <text evidence="12">The sequence shown here is derived from an EMBL/GenBank/DDBJ whole genome shotgun (WGS) entry which is preliminary data.</text>
</comment>
<keyword evidence="7 9" id="KW-0472">Membrane</keyword>
<feature type="transmembrane region" description="Helical" evidence="9">
    <location>
        <begin position="43"/>
        <end position="67"/>
    </location>
</feature>
<feature type="compositionally biased region" description="Polar residues" evidence="8">
    <location>
        <begin position="1"/>
        <end position="13"/>
    </location>
</feature>
<dbReference type="Gene3D" id="1.20.1560.10">
    <property type="entry name" value="ABC transporter type 1, transmembrane domain"/>
    <property type="match status" value="1"/>
</dbReference>
<feature type="region of interest" description="Disordered" evidence="8">
    <location>
        <begin position="1"/>
        <end position="27"/>
    </location>
</feature>
<evidence type="ECO:0000313" key="12">
    <source>
        <dbReference type="EMBL" id="KAL3418132.1"/>
    </source>
</evidence>
<dbReference type="InterPro" id="IPR027417">
    <property type="entry name" value="P-loop_NTPase"/>
</dbReference>
<dbReference type="Gene3D" id="3.40.50.300">
    <property type="entry name" value="P-loop containing nucleotide triphosphate hydrolases"/>
    <property type="match status" value="2"/>
</dbReference>
<organism evidence="12 13">
    <name type="scientific">Phlyctema vagabunda</name>
    <dbReference type="NCBI Taxonomy" id="108571"/>
    <lineage>
        <taxon>Eukaryota</taxon>
        <taxon>Fungi</taxon>
        <taxon>Dikarya</taxon>
        <taxon>Ascomycota</taxon>
        <taxon>Pezizomycotina</taxon>
        <taxon>Leotiomycetes</taxon>
        <taxon>Helotiales</taxon>
        <taxon>Dermateaceae</taxon>
        <taxon>Phlyctema</taxon>
    </lineage>
</organism>
<comment type="similarity">
    <text evidence="2">Belongs to the ABC transporter superfamily. ABCB family. Multidrug resistance exporter (TC 3.A.1.201) subfamily.</text>
</comment>
<dbReference type="CDD" id="cd18577">
    <property type="entry name" value="ABC_6TM_Pgp_ABCB1_D1_like"/>
    <property type="match status" value="1"/>
</dbReference>
<feature type="transmembrane region" description="Helical" evidence="9">
    <location>
        <begin position="170"/>
        <end position="190"/>
    </location>
</feature>
<evidence type="ECO:0000256" key="2">
    <source>
        <dbReference type="ARBA" id="ARBA00007577"/>
    </source>
</evidence>
<gene>
    <name evidence="12" type="ORF">PVAG01_09847</name>
</gene>
<dbReference type="InterPro" id="IPR017871">
    <property type="entry name" value="ABC_transporter-like_CS"/>
</dbReference>
<evidence type="ECO:0000259" key="11">
    <source>
        <dbReference type="PROSITE" id="PS50929"/>
    </source>
</evidence>
<dbReference type="InterPro" id="IPR039421">
    <property type="entry name" value="Type_1_exporter"/>
</dbReference>
<feature type="transmembrane region" description="Helical" evidence="9">
    <location>
        <begin position="939"/>
        <end position="959"/>
    </location>
</feature>
<feature type="transmembrane region" description="Helical" evidence="9">
    <location>
        <begin position="97"/>
        <end position="121"/>
    </location>
</feature>
<dbReference type="CDD" id="cd18578">
    <property type="entry name" value="ABC_6TM_Pgp_ABCB1_D2_like"/>
    <property type="match status" value="1"/>
</dbReference>
<dbReference type="CDD" id="cd03249">
    <property type="entry name" value="ABC_MTABC3_MDL1_MDL2"/>
    <property type="match status" value="2"/>
</dbReference>
<keyword evidence="13" id="KW-1185">Reference proteome</keyword>
<dbReference type="Pfam" id="PF00664">
    <property type="entry name" value="ABC_membrane"/>
    <property type="match status" value="2"/>
</dbReference>
<feature type="domain" description="ABC transporter" evidence="10">
    <location>
        <begin position="1003"/>
        <end position="1239"/>
    </location>
</feature>
<feature type="transmembrane region" description="Helical" evidence="9">
    <location>
        <begin position="823"/>
        <end position="843"/>
    </location>
</feature>
<feature type="transmembrane region" description="Helical" evidence="9">
    <location>
        <begin position="196"/>
        <end position="219"/>
    </location>
</feature>
<keyword evidence="3 9" id="KW-0812">Transmembrane</keyword>
<feature type="transmembrane region" description="Helical" evidence="9">
    <location>
        <begin position="902"/>
        <end position="927"/>
    </location>
</feature>
<accession>A0ABR4P4M0</accession>
<evidence type="ECO:0000256" key="9">
    <source>
        <dbReference type="SAM" id="Phobius"/>
    </source>
</evidence>
<feature type="transmembrane region" description="Helical" evidence="9">
    <location>
        <begin position="675"/>
        <end position="700"/>
    </location>
</feature>
<evidence type="ECO:0000256" key="8">
    <source>
        <dbReference type="SAM" id="MobiDB-lite"/>
    </source>
</evidence>
<proteinExistence type="inferred from homology"/>
<evidence type="ECO:0000259" key="10">
    <source>
        <dbReference type="PROSITE" id="PS50893"/>
    </source>
</evidence>
<dbReference type="PANTHER" id="PTHR43394">
    <property type="entry name" value="ATP-DEPENDENT PERMEASE MDL1, MITOCHONDRIAL"/>
    <property type="match status" value="1"/>
</dbReference>
<dbReference type="PROSITE" id="PS50929">
    <property type="entry name" value="ABC_TM1F"/>
    <property type="match status" value="2"/>
</dbReference>
<keyword evidence="4" id="KW-0547">Nucleotide-binding</keyword>
<feature type="transmembrane region" description="Helical" evidence="9">
    <location>
        <begin position="799"/>
        <end position="817"/>
    </location>
</feature>
<feature type="transmembrane region" description="Helical" evidence="9">
    <location>
        <begin position="720"/>
        <end position="746"/>
    </location>
</feature>
<dbReference type="PANTHER" id="PTHR43394:SF27">
    <property type="entry name" value="ATP-DEPENDENT TRANSLOCASE ABCB1-LIKE"/>
    <property type="match status" value="1"/>
</dbReference>
<keyword evidence="6 9" id="KW-1133">Transmembrane helix</keyword>
<feature type="domain" description="ABC transmembrane type-1" evidence="11">
    <location>
        <begin position="680"/>
        <end position="967"/>
    </location>
</feature>
<feature type="domain" description="ABC transmembrane type-1" evidence="11">
    <location>
        <begin position="47"/>
        <end position="323"/>
    </location>
</feature>
<evidence type="ECO:0000256" key="4">
    <source>
        <dbReference type="ARBA" id="ARBA00022741"/>
    </source>
</evidence>
<dbReference type="InterPro" id="IPR011527">
    <property type="entry name" value="ABC1_TM_dom"/>
</dbReference>